<reference evidence="1" key="2">
    <citation type="journal article" date="2022" name="New Phytol.">
        <title>Evolutionary transition to the ectomycorrhizal habit in the genomes of a hyperdiverse lineage of mushroom-forming fungi.</title>
        <authorList>
            <person name="Looney B."/>
            <person name="Miyauchi S."/>
            <person name="Morin E."/>
            <person name="Drula E."/>
            <person name="Courty P.E."/>
            <person name="Kohler A."/>
            <person name="Kuo A."/>
            <person name="LaButti K."/>
            <person name="Pangilinan J."/>
            <person name="Lipzen A."/>
            <person name="Riley R."/>
            <person name="Andreopoulos W."/>
            <person name="He G."/>
            <person name="Johnson J."/>
            <person name="Nolan M."/>
            <person name="Tritt A."/>
            <person name="Barry K.W."/>
            <person name="Grigoriev I.V."/>
            <person name="Nagy L.G."/>
            <person name="Hibbett D."/>
            <person name="Henrissat B."/>
            <person name="Matheny P.B."/>
            <person name="Labbe J."/>
            <person name="Martin F.M."/>
        </authorList>
    </citation>
    <scope>NUCLEOTIDE SEQUENCE</scope>
    <source>
        <strain evidence="1">EC-137</strain>
    </source>
</reference>
<dbReference type="Proteomes" id="UP000814128">
    <property type="component" value="Unassembled WGS sequence"/>
</dbReference>
<dbReference type="EMBL" id="MU273598">
    <property type="protein sequence ID" value="KAI0030969.1"/>
    <property type="molecule type" value="Genomic_DNA"/>
</dbReference>
<name>A0ACB8QGM9_9AGAM</name>
<evidence type="ECO:0000313" key="2">
    <source>
        <dbReference type="Proteomes" id="UP000814128"/>
    </source>
</evidence>
<reference evidence="1" key="1">
    <citation type="submission" date="2021-02" db="EMBL/GenBank/DDBJ databases">
        <authorList>
            <consortium name="DOE Joint Genome Institute"/>
            <person name="Ahrendt S."/>
            <person name="Looney B.P."/>
            <person name="Miyauchi S."/>
            <person name="Morin E."/>
            <person name="Drula E."/>
            <person name="Courty P.E."/>
            <person name="Chicoki N."/>
            <person name="Fauchery L."/>
            <person name="Kohler A."/>
            <person name="Kuo A."/>
            <person name="Labutti K."/>
            <person name="Pangilinan J."/>
            <person name="Lipzen A."/>
            <person name="Riley R."/>
            <person name="Andreopoulos W."/>
            <person name="He G."/>
            <person name="Johnson J."/>
            <person name="Barry K.W."/>
            <person name="Grigoriev I.V."/>
            <person name="Nagy L."/>
            <person name="Hibbett D."/>
            <person name="Henrissat B."/>
            <person name="Matheny P.B."/>
            <person name="Labbe J."/>
            <person name="Martin F."/>
        </authorList>
    </citation>
    <scope>NUCLEOTIDE SEQUENCE</scope>
    <source>
        <strain evidence="1">EC-137</strain>
    </source>
</reference>
<evidence type="ECO:0000313" key="1">
    <source>
        <dbReference type="EMBL" id="KAI0030969.1"/>
    </source>
</evidence>
<accession>A0ACB8QGM9</accession>
<protein>
    <submittedName>
        <fullName evidence="1">Uncharacterized protein</fullName>
    </submittedName>
</protein>
<gene>
    <name evidence="1" type="ORF">K488DRAFT_87266</name>
</gene>
<organism evidence="1 2">
    <name type="scientific">Vararia minispora EC-137</name>
    <dbReference type="NCBI Taxonomy" id="1314806"/>
    <lineage>
        <taxon>Eukaryota</taxon>
        <taxon>Fungi</taxon>
        <taxon>Dikarya</taxon>
        <taxon>Basidiomycota</taxon>
        <taxon>Agaricomycotina</taxon>
        <taxon>Agaricomycetes</taxon>
        <taxon>Russulales</taxon>
        <taxon>Lachnocladiaceae</taxon>
        <taxon>Vararia</taxon>
    </lineage>
</organism>
<comment type="caution">
    <text evidence="1">The sequence shown here is derived from an EMBL/GenBank/DDBJ whole genome shotgun (WGS) entry which is preliminary data.</text>
</comment>
<sequence length="375" mass="40687">MVPTADIKLTLGAILAGGLTSVALSGVVAVLGFFYFRIYPRDASSLKSLVRSPVSADLFGDPCFCLAGKVGLIWLLDAVHSVLIAVSIWKYFILSFGDPTQSDVVYEEIALTIAVTATLTYIVHMFFAIRVYRLSKANWLITAPIMISALARLGCAIGTTVKMSQLHSYSGFVAQCGWIFTLGLAFSTVTDILIAMTMCYFLQNSRTGYGKMDDVIGILLIYTFNNGALTCLATITAMICWIVMHTNNLIFFGIHFCIAKLYAMSLLITLNTRRSIRKRAQTGDDMDYQMPVRFPSSFGKPRSRSAVTHFTRPDQSDAGGGGGGGGTQSSPDLEISINVEKTIHFDVDDADMLQALEPSRQPSPANPPGKPGLLA</sequence>
<proteinExistence type="predicted"/>
<keyword evidence="2" id="KW-1185">Reference proteome</keyword>